<dbReference type="PANTHER" id="PTHR12265:SF30">
    <property type="entry name" value="TRANSMEMBRANE PROTEIN 53"/>
    <property type="match status" value="1"/>
</dbReference>
<dbReference type="InterPro" id="IPR008547">
    <property type="entry name" value="DUF829_TMEM53"/>
</dbReference>
<dbReference type="PANTHER" id="PTHR12265">
    <property type="entry name" value="TRANSMEMBRANE PROTEIN 53"/>
    <property type="match status" value="1"/>
</dbReference>
<comment type="subcellular location">
    <subcellularLocation>
        <location evidence="6">Nucleus outer membrane</location>
        <topology evidence="6">Single-pass membrane protein</topology>
    </subcellularLocation>
</comment>
<gene>
    <name evidence="7" type="ORF">ASEP1449_LOCUS18708</name>
</gene>
<proteinExistence type="inferred from homology"/>
<dbReference type="Pfam" id="PF05705">
    <property type="entry name" value="DUF829"/>
    <property type="match status" value="1"/>
</dbReference>
<keyword evidence="2" id="KW-0812">Transmembrane</keyword>
<evidence type="ECO:0000256" key="6">
    <source>
        <dbReference type="ARBA" id="ARBA00034303"/>
    </source>
</evidence>
<dbReference type="AlphaFoldDB" id="A0A7S2XSL7"/>
<evidence type="ECO:0000256" key="2">
    <source>
        <dbReference type="ARBA" id="ARBA00022692"/>
    </source>
</evidence>
<dbReference type="GO" id="GO:0005640">
    <property type="term" value="C:nuclear outer membrane"/>
    <property type="evidence" value="ECO:0007669"/>
    <property type="project" value="UniProtKB-SubCell"/>
</dbReference>
<name>A0A7S2XSL7_9STRA</name>
<accession>A0A7S2XSL7</accession>
<evidence type="ECO:0000256" key="5">
    <source>
        <dbReference type="ARBA" id="ARBA00023242"/>
    </source>
</evidence>
<evidence type="ECO:0000313" key="7">
    <source>
        <dbReference type="EMBL" id="CAD9826874.1"/>
    </source>
</evidence>
<reference evidence="7" key="1">
    <citation type="submission" date="2021-01" db="EMBL/GenBank/DDBJ databases">
        <authorList>
            <person name="Corre E."/>
            <person name="Pelletier E."/>
            <person name="Niang G."/>
            <person name="Scheremetjew M."/>
            <person name="Finn R."/>
            <person name="Kale V."/>
            <person name="Holt S."/>
            <person name="Cochrane G."/>
            <person name="Meng A."/>
            <person name="Brown T."/>
            <person name="Cohen L."/>
        </authorList>
    </citation>
    <scope>NUCLEOTIDE SEQUENCE</scope>
    <source>
        <strain evidence="7">CCMP2084</strain>
    </source>
</reference>
<evidence type="ECO:0000256" key="4">
    <source>
        <dbReference type="ARBA" id="ARBA00023136"/>
    </source>
</evidence>
<evidence type="ECO:0000256" key="1">
    <source>
        <dbReference type="ARBA" id="ARBA00007387"/>
    </source>
</evidence>
<comment type="similarity">
    <text evidence="1">Belongs to the TMEM53 family.</text>
</comment>
<dbReference type="SUPFAM" id="SSF53474">
    <property type="entry name" value="alpha/beta-Hydrolases"/>
    <property type="match status" value="1"/>
</dbReference>
<evidence type="ECO:0000256" key="3">
    <source>
        <dbReference type="ARBA" id="ARBA00022989"/>
    </source>
</evidence>
<keyword evidence="3" id="KW-1133">Transmembrane helix</keyword>
<keyword evidence="4" id="KW-0472">Membrane</keyword>
<keyword evidence="5" id="KW-0539">Nucleus</keyword>
<dbReference type="InterPro" id="IPR029058">
    <property type="entry name" value="AB_hydrolase_fold"/>
</dbReference>
<organism evidence="7">
    <name type="scientific">Attheya septentrionalis</name>
    <dbReference type="NCBI Taxonomy" id="420275"/>
    <lineage>
        <taxon>Eukaryota</taxon>
        <taxon>Sar</taxon>
        <taxon>Stramenopiles</taxon>
        <taxon>Ochrophyta</taxon>
        <taxon>Bacillariophyta</taxon>
        <taxon>Coscinodiscophyceae</taxon>
        <taxon>Chaetocerotophycidae</taxon>
        <taxon>Chaetocerotales</taxon>
        <taxon>Attheyaceae</taxon>
        <taxon>Attheya</taxon>
    </lineage>
</organism>
<dbReference type="EMBL" id="HBHQ01027620">
    <property type="protein sequence ID" value="CAD9826874.1"/>
    <property type="molecule type" value="Transcribed_RNA"/>
</dbReference>
<sequence>MPSCDGGGTSTTTTRIQVHRTDLWRPMELQNYVPRLHPSYQENGQLANQRDVFYVAERTRLGCAVMDSGPHDMDFSNRWHMARRVLFPTSSSSTNKSSNANLFWCWMMQLSLILHHLWHCLSQTLGAKQDHHNNNNNNHTNTTTKNIMTCVSEKPLVLLTNSVAYVYSTNDVVCPYKTVETAMRLQRSHGSQVTELKLDESGHLQHYQQHDWQYERFVRNLLQEFAPVNYEDEEGEA</sequence>
<protein>
    <submittedName>
        <fullName evidence="7">Uncharacterized protein</fullName>
    </submittedName>
</protein>